<dbReference type="PROSITE" id="PS50994">
    <property type="entry name" value="INTEGRASE"/>
    <property type="match status" value="1"/>
</dbReference>
<dbReference type="NCBIfam" id="NF033546">
    <property type="entry name" value="transpos_IS21"/>
    <property type="match status" value="1"/>
</dbReference>
<dbReference type="InterPro" id="IPR009057">
    <property type="entry name" value="Homeodomain-like_sf"/>
</dbReference>
<dbReference type="EMBL" id="NAFL01000121">
    <property type="protein sequence ID" value="OSJ37147.1"/>
    <property type="molecule type" value="Genomic_DNA"/>
</dbReference>
<evidence type="ECO:0000259" key="2">
    <source>
        <dbReference type="PROSITE" id="PS50532"/>
    </source>
</evidence>
<dbReference type="PANTHER" id="PTHR35004:SF8">
    <property type="entry name" value="TRANSPOSASE RV3428C-RELATED"/>
    <property type="match status" value="1"/>
</dbReference>
<dbReference type="GO" id="GO:0015074">
    <property type="term" value="P:DNA integration"/>
    <property type="evidence" value="ECO:0007669"/>
    <property type="project" value="InterPro"/>
</dbReference>
<dbReference type="InterPro" id="IPR001584">
    <property type="entry name" value="Integrase_cat-core"/>
</dbReference>
<dbReference type="GO" id="GO:0003676">
    <property type="term" value="F:nucleic acid binding"/>
    <property type="evidence" value="ECO:0007669"/>
    <property type="project" value="InterPro"/>
</dbReference>
<evidence type="ECO:0000313" key="4">
    <source>
        <dbReference type="EMBL" id="OSJ37147.1"/>
    </source>
</evidence>
<reference evidence="4 5" key="1">
    <citation type="submission" date="2017-03" db="EMBL/GenBank/DDBJ databases">
        <title>Whole genome sequences of fourteen strains of Bradyrhizobium canariense and one strain of Bradyrhizobium japonicum isolated from Lupinus (Papilionoideae: Genisteae) species in Algeria.</title>
        <authorList>
            <person name="Crovadore J."/>
            <person name="Chekireb D."/>
            <person name="Brachmann A."/>
            <person name="Chablais R."/>
            <person name="Cochard B."/>
            <person name="Lefort F."/>
        </authorList>
    </citation>
    <scope>NUCLEOTIDE SEQUENCE [LARGE SCALE GENOMIC DNA]</scope>
    <source>
        <strain evidence="4 5">UBMA197</strain>
    </source>
</reference>
<accession>A0A1Y2JZ81</accession>
<dbReference type="AlphaFoldDB" id="A0A1Y2JZ81"/>
<dbReference type="Gene3D" id="1.10.10.60">
    <property type="entry name" value="Homeodomain-like"/>
    <property type="match status" value="1"/>
</dbReference>
<feature type="domain" description="Integrase catalytic" evidence="3">
    <location>
        <begin position="136"/>
        <end position="316"/>
    </location>
</feature>
<dbReference type="Pfam" id="PF13384">
    <property type="entry name" value="HTH_23"/>
    <property type="match status" value="1"/>
</dbReference>
<dbReference type="PROSITE" id="PS50532">
    <property type="entry name" value="HTH_IS408"/>
    <property type="match status" value="1"/>
</dbReference>
<gene>
    <name evidence="4" type="ORF">BSZ19_00685</name>
</gene>
<dbReference type="Pfam" id="PF22483">
    <property type="entry name" value="Mu-transpos_C_2"/>
    <property type="match status" value="1"/>
</dbReference>
<comment type="caution">
    <text evidence="4">The sequence shown here is derived from an EMBL/GenBank/DDBJ whole genome shotgun (WGS) entry which is preliminary data.</text>
</comment>
<feature type="domain" description="HTH IS408-type" evidence="2">
    <location>
        <begin position="12"/>
        <end position="93"/>
    </location>
</feature>
<dbReference type="SUPFAM" id="SSF46689">
    <property type="entry name" value="Homeodomain-like"/>
    <property type="match status" value="1"/>
</dbReference>
<dbReference type="Gene3D" id="3.30.420.10">
    <property type="entry name" value="Ribonuclease H-like superfamily/Ribonuclease H"/>
    <property type="match status" value="1"/>
</dbReference>
<evidence type="ECO:0000256" key="1">
    <source>
        <dbReference type="ARBA" id="ARBA00009277"/>
    </source>
</evidence>
<protein>
    <submittedName>
        <fullName evidence="4">IS21 family transposase</fullName>
    </submittedName>
</protein>
<evidence type="ECO:0000259" key="3">
    <source>
        <dbReference type="PROSITE" id="PS50994"/>
    </source>
</evidence>
<dbReference type="Proteomes" id="UP000193335">
    <property type="component" value="Unassembled WGS sequence"/>
</dbReference>
<dbReference type="SUPFAM" id="SSF53098">
    <property type="entry name" value="Ribonuclease H-like"/>
    <property type="match status" value="1"/>
</dbReference>
<name>A0A1Y2JZ81_BRAJP</name>
<proteinExistence type="inferred from homology"/>
<sequence>MPAKRELTMRQIRQMLRLARDGVSAREIGRTLGVARSTIQDNLKRASTAGLAWPLAGDLTDAVLEERLFAHAGVRRGFRRRAEPDWASLACELKRPGVNLMVLWEEYRAVHPEGYGYSRFCDLFREFERRLSPTMRQDHPAGDKVFVDYSGKKIMIVDRETGVVRDAEIFVAVLGASNYTYAEASWTRTLPDWIEAHVRMFRFFGGVPRLVVPDNLKSGVHRASFYDPEINRSYGMMASHYGVGILPARPRKPRDKAKVEAGVRFAQTYILGRLRRQTFFSLAEANAAITATLERINAHVMRRIGVSRRQLFETVERPVLAPLPDADYQFAEWLLARVSLDYHVEVDGFFYPVPHGLIREQVDVRATTRTIELFHRGLRVAAHQRRYGGRRHGTDPDHMPSAHRRYAEWTPDRFRRWGRSIGPNTEGLVLAILANRPHPEQGFRTCLGVLRLFKDIDTERAELIAARAVAVRALTYKSIASIVANKLERSSRDTEDAIIEHPNLRGPGYFH</sequence>
<comment type="similarity">
    <text evidence="1">Belongs to the transposase IS21/IS408/IS1162 family.</text>
</comment>
<dbReference type="InterPro" id="IPR036397">
    <property type="entry name" value="RNaseH_sf"/>
</dbReference>
<organism evidence="4 5">
    <name type="scientific">Bradyrhizobium japonicum</name>
    <dbReference type="NCBI Taxonomy" id="375"/>
    <lineage>
        <taxon>Bacteria</taxon>
        <taxon>Pseudomonadati</taxon>
        <taxon>Pseudomonadota</taxon>
        <taxon>Alphaproteobacteria</taxon>
        <taxon>Hyphomicrobiales</taxon>
        <taxon>Nitrobacteraceae</taxon>
        <taxon>Bradyrhizobium</taxon>
    </lineage>
</organism>
<evidence type="ECO:0000313" key="5">
    <source>
        <dbReference type="Proteomes" id="UP000193335"/>
    </source>
</evidence>
<dbReference type="InterPro" id="IPR054353">
    <property type="entry name" value="IstA-like_C"/>
</dbReference>
<dbReference type="InterPro" id="IPR017895">
    <property type="entry name" value="HTH_IS408/IS1162_type"/>
</dbReference>
<dbReference type="PANTHER" id="PTHR35004">
    <property type="entry name" value="TRANSPOSASE RV3428C-RELATED"/>
    <property type="match status" value="1"/>
</dbReference>
<dbReference type="InterPro" id="IPR012337">
    <property type="entry name" value="RNaseH-like_sf"/>
</dbReference>